<dbReference type="GO" id="GO:0000287">
    <property type="term" value="F:magnesium ion binding"/>
    <property type="evidence" value="ECO:0007669"/>
    <property type="project" value="InterPro"/>
</dbReference>
<dbReference type="Pfam" id="PF02776">
    <property type="entry name" value="TPP_enzyme_N"/>
    <property type="match status" value="1"/>
</dbReference>
<reference evidence="9" key="1">
    <citation type="submission" date="2015-07" db="EMBL/GenBank/DDBJ databases">
        <title>Discovery of a poly(ethylene terephthalate assimilation.</title>
        <authorList>
            <person name="Yoshida S."/>
            <person name="Hiraga K."/>
            <person name="Takehana T."/>
            <person name="Taniguchi I."/>
            <person name="Yamaji H."/>
            <person name="Maeda Y."/>
            <person name="Toyohara K."/>
            <person name="Miyamoto K."/>
            <person name="Kimura Y."/>
            <person name="Oda K."/>
        </authorList>
    </citation>
    <scope>NUCLEOTIDE SEQUENCE [LARGE SCALE GENOMIC DNA]</scope>
    <source>
        <strain evidence="9">NBRC 110686 / TISTR 2288 / 201-F6</strain>
    </source>
</reference>
<dbReference type="EC" id="2.2.1.6" evidence="8"/>
<dbReference type="Proteomes" id="UP000037660">
    <property type="component" value="Unassembled WGS sequence"/>
</dbReference>
<evidence type="ECO:0000256" key="2">
    <source>
        <dbReference type="ARBA" id="ARBA00007812"/>
    </source>
</evidence>
<keyword evidence="3 4" id="KW-0786">Thiamine pyrophosphate</keyword>
<accession>A0A0K8P5K2</accession>
<dbReference type="InterPro" id="IPR012001">
    <property type="entry name" value="Thiamin_PyroP_enz_TPP-bd_dom"/>
</dbReference>
<dbReference type="GO" id="GO:0050660">
    <property type="term" value="F:flavin adenine dinucleotide binding"/>
    <property type="evidence" value="ECO:0007669"/>
    <property type="project" value="TreeGrafter"/>
</dbReference>
<dbReference type="EMBL" id="BBYR01000047">
    <property type="protein sequence ID" value="GAP37485.1"/>
    <property type="molecule type" value="Genomic_DNA"/>
</dbReference>
<dbReference type="Gene3D" id="3.40.50.970">
    <property type="match status" value="2"/>
</dbReference>
<comment type="caution">
    <text evidence="8">The sequence shown here is derived from an EMBL/GenBank/DDBJ whole genome shotgun (WGS) entry which is preliminary data.</text>
</comment>
<dbReference type="STRING" id="1547922.ISF6_3340"/>
<protein>
    <submittedName>
        <fullName evidence="8">Acetolactate synthase, large subunit</fullName>
        <ecNumber evidence="8">2.2.1.6</ecNumber>
    </submittedName>
</protein>
<evidence type="ECO:0000313" key="9">
    <source>
        <dbReference type="Proteomes" id="UP000037660"/>
    </source>
</evidence>
<reference evidence="8 9" key="2">
    <citation type="journal article" date="2016" name="Science">
        <title>A bacterium that degrades and assimilates poly(ethylene terephthalate).</title>
        <authorList>
            <person name="Yoshida S."/>
            <person name="Hiraga K."/>
            <person name="Takehana T."/>
            <person name="Taniguchi I."/>
            <person name="Yamaji H."/>
            <person name="Maeda Y."/>
            <person name="Toyohara K."/>
            <person name="Miyamoto K."/>
            <person name="Kimura Y."/>
            <person name="Oda K."/>
        </authorList>
    </citation>
    <scope>NUCLEOTIDE SEQUENCE [LARGE SCALE GENOMIC DNA]</scope>
    <source>
        <strain evidence="9">NBRC 110686 / TISTR 2288 / 201-F6</strain>
    </source>
</reference>
<dbReference type="PANTHER" id="PTHR18968">
    <property type="entry name" value="THIAMINE PYROPHOSPHATE ENZYMES"/>
    <property type="match status" value="1"/>
</dbReference>
<dbReference type="Pfam" id="PF02775">
    <property type="entry name" value="TPP_enzyme_C"/>
    <property type="match status" value="1"/>
</dbReference>
<dbReference type="InterPro" id="IPR029061">
    <property type="entry name" value="THDP-binding"/>
</dbReference>
<evidence type="ECO:0000313" key="8">
    <source>
        <dbReference type="EMBL" id="GAP37485.1"/>
    </source>
</evidence>
<dbReference type="RefSeq" id="WP_054021420.1">
    <property type="nucleotide sequence ID" value="NZ_BBYR01000047.1"/>
</dbReference>
<keyword evidence="9" id="KW-1185">Reference proteome</keyword>
<evidence type="ECO:0000256" key="3">
    <source>
        <dbReference type="ARBA" id="ARBA00023052"/>
    </source>
</evidence>
<evidence type="ECO:0000259" key="6">
    <source>
        <dbReference type="Pfam" id="PF02775"/>
    </source>
</evidence>
<name>A0A0K8P5K2_PISS1</name>
<dbReference type="GO" id="GO:0003984">
    <property type="term" value="F:acetolactate synthase activity"/>
    <property type="evidence" value="ECO:0007669"/>
    <property type="project" value="UniProtKB-EC"/>
</dbReference>
<dbReference type="CDD" id="cd07035">
    <property type="entry name" value="TPP_PYR_POX_like"/>
    <property type="match status" value="1"/>
</dbReference>
<dbReference type="PANTHER" id="PTHR18968:SF166">
    <property type="entry name" value="2-HYDROXYACYL-COA LYASE 2"/>
    <property type="match status" value="1"/>
</dbReference>
<dbReference type="InterPro" id="IPR045229">
    <property type="entry name" value="TPP_enz"/>
</dbReference>
<dbReference type="GO" id="GO:0005948">
    <property type="term" value="C:acetolactate synthase complex"/>
    <property type="evidence" value="ECO:0007669"/>
    <property type="project" value="TreeGrafter"/>
</dbReference>
<feature type="domain" description="Thiamine pyrophosphate enzyme N-terminal TPP-binding" evidence="7">
    <location>
        <begin position="8"/>
        <end position="123"/>
    </location>
</feature>
<sequence>MTSPRGPRGADALVQALQTAGVRRLFTLSGNHIMPVYDAVLGRGIALVHTRHEASTVHMADAWARLTGEVGVALVTGGPGHANAVSALYTARMAEAPVLLLSGHAPNDQLGLGAFQEMAQAEMAAPVTKAAWTCASPDAVADDLARAFRIARSGRPGPVHLSLPTDVLERAFAGRQPPAAAFEPEPQALDPALADALLARLGAARRPLILVGAASMTRAARRATEALQAASGIPVIGMESPRGIADPSLGDFAALLARADAVLLLGKRLDFTLKHGKPPFPATAEVHQVDADEAEFARSRRAVGDRLQLVGQADAASAVRTLTERASARIAAADWLDECRAALAFRPPAWDTLAAATPGRLHPVQMLRPLQALLDSHPDAVLVCDGGEIGQWAMACLRAPHRVNNGVAGSIGAGLPYALAARCAQPEAPVVAVMGDGTVGFHIAEFDTAVRHGLGFVAVIGNDARWNAEYQIQLRDYGPDRLLACELLPTRYDQVAQAFGGHGEGVTEAAALAPALARAVASGQPACINVMIEGAPAPTIKRAG</sequence>
<evidence type="ECO:0000259" key="7">
    <source>
        <dbReference type="Pfam" id="PF02776"/>
    </source>
</evidence>
<feature type="domain" description="Thiamine pyrophosphate enzyme TPP-binding" evidence="6">
    <location>
        <begin position="388"/>
        <end position="530"/>
    </location>
</feature>
<dbReference type="InterPro" id="IPR011766">
    <property type="entry name" value="TPP_enzyme_TPP-bd"/>
</dbReference>
<evidence type="ECO:0000256" key="1">
    <source>
        <dbReference type="ARBA" id="ARBA00001964"/>
    </source>
</evidence>
<evidence type="ECO:0000256" key="4">
    <source>
        <dbReference type="RuleBase" id="RU362132"/>
    </source>
</evidence>
<dbReference type="Pfam" id="PF00205">
    <property type="entry name" value="TPP_enzyme_M"/>
    <property type="match status" value="1"/>
</dbReference>
<dbReference type="OrthoDB" id="2254214at2"/>
<proteinExistence type="inferred from homology"/>
<keyword evidence="8" id="KW-0808">Transferase</keyword>
<dbReference type="GO" id="GO:0030976">
    <property type="term" value="F:thiamine pyrophosphate binding"/>
    <property type="evidence" value="ECO:0007669"/>
    <property type="project" value="InterPro"/>
</dbReference>
<gene>
    <name evidence="8" type="ORF">ISF6_3340</name>
</gene>
<feature type="domain" description="Thiamine pyrophosphate enzyme central" evidence="5">
    <location>
        <begin position="195"/>
        <end position="314"/>
    </location>
</feature>
<comment type="cofactor">
    <cofactor evidence="1">
        <name>thiamine diphosphate</name>
        <dbReference type="ChEBI" id="CHEBI:58937"/>
    </cofactor>
</comment>
<dbReference type="Gene3D" id="3.40.50.1220">
    <property type="entry name" value="TPP-binding domain"/>
    <property type="match status" value="1"/>
</dbReference>
<dbReference type="SUPFAM" id="SSF52518">
    <property type="entry name" value="Thiamin diphosphate-binding fold (THDP-binding)"/>
    <property type="match status" value="2"/>
</dbReference>
<dbReference type="GO" id="GO:0009099">
    <property type="term" value="P:L-valine biosynthetic process"/>
    <property type="evidence" value="ECO:0007669"/>
    <property type="project" value="TreeGrafter"/>
</dbReference>
<comment type="similarity">
    <text evidence="2 4">Belongs to the TPP enzyme family.</text>
</comment>
<dbReference type="SUPFAM" id="SSF52467">
    <property type="entry name" value="DHS-like NAD/FAD-binding domain"/>
    <property type="match status" value="1"/>
</dbReference>
<evidence type="ECO:0000259" key="5">
    <source>
        <dbReference type="Pfam" id="PF00205"/>
    </source>
</evidence>
<dbReference type="AlphaFoldDB" id="A0A0K8P5K2"/>
<dbReference type="FunFam" id="3.40.50.970:FF:000007">
    <property type="entry name" value="Acetolactate synthase"/>
    <property type="match status" value="1"/>
</dbReference>
<organism evidence="8 9">
    <name type="scientific">Piscinibacter sakaiensis</name>
    <name type="common">Ideonella sakaiensis</name>
    <dbReference type="NCBI Taxonomy" id="1547922"/>
    <lineage>
        <taxon>Bacteria</taxon>
        <taxon>Pseudomonadati</taxon>
        <taxon>Pseudomonadota</taxon>
        <taxon>Betaproteobacteria</taxon>
        <taxon>Burkholderiales</taxon>
        <taxon>Sphaerotilaceae</taxon>
        <taxon>Piscinibacter</taxon>
    </lineage>
</organism>
<dbReference type="GO" id="GO:0009097">
    <property type="term" value="P:isoleucine biosynthetic process"/>
    <property type="evidence" value="ECO:0007669"/>
    <property type="project" value="TreeGrafter"/>
</dbReference>
<dbReference type="InterPro" id="IPR012000">
    <property type="entry name" value="Thiamin_PyroP_enz_cen_dom"/>
</dbReference>
<dbReference type="InterPro" id="IPR029035">
    <property type="entry name" value="DHS-like_NAD/FAD-binding_dom"/>
</dbReference>